<evidence type="ECO:0000313" key="2">
    <source>
        <dbReference type="EMBL" id="SHH10527.1"/>
    </source>
</evidence>
<sequence length="167" mass="19022">MNEVKRIGDKVEKILLRTIVITALIIVIVQGLMVKEPFRLYLSWGERLEGQRIEYPVNKVDYGGENEFEVKSPYAFVVIKAEKYDSLPEAVVLVNNREVKRFTSNEIKLKVMGGDRVEIDSTFYNVPVEYKIKDVSPNLSYPEKGMVYRSNGGQDGGMVMIGEIIVK</sequence>
<evidence type="ECO:0000313" key="3">
    <source>
        <dbReference type="Proteomes" id="UP000242329"/>
    </source>
</evidence>
<feature type="transmembrane region" description="Helical" evidence="1">
    <location>
        <begin position="14"/>
        <end position="34"/>
    </location>
</feature>
<reference evidence="3" key="1">
    <citation type="submission" date="2016-11" db="EMBL/GenBank/DDBJ databases">
        <authorList>
            <person name="Varghese N."/>
            <person name="Submissions S."/>
        </authorList>
    </citation>
    <scope>NUCLEOTIDE SEQUENCE [LARGE SCALE GENOMIC DNA]</scope>
    <source>
        <strain evidence="3">DSM 11003</strain>
    </source>
</reference>
<dbReference type="Proteomes" id="UP000242329">
    <property type="component" value="Unassembled WGS sequence"/>
</dbReference>
<keyword evidence="1" id="KW-1133">Transmembrane helix</keyword>
<name>A0A1M5Q8L0_9FIRM</name>
<keyword evidence="1" id="KW-0812">Transmembrane</keyword>
<evidence type="ECO:0000256" key="1">
    <source>
        <dbReference type="SAM" id="Phobius"/>
    </source>
</evidence>
<keyword evidence="1" id="KW-0472">Membrane</keyword>
<dbReference type="EMBL" id="FQWY01000031">
    <property type="protein sequence ID" value="SHH10527.1"/>
    <property type="molecule type" value="Genomic_DNA"/>
</dbReference>
<keyword evidence="3" id="KW-1185">Reference proteome</keyword>
<gene>
    <name evidence="2" type="ORF">SAMN02745221_01691</name>
</gene>
<dbReference type="STRING" id="1123382.SAMN02745221_01691"/>
<organism evidence="2 3">
    <name type="scientific">Thermosyntropha lipolytica DSM 11003</name>
    <dbReference type="NCBI Taxonomy" id="1123382"/>
    <lineage>
        <taxon>Bacteria</taxon>
        <taxon>Bacillati</taxon>
        <taxon>Bacillota</taxon>
        <taxon>Clostridia</taxon>
        <taxon>Eubacteriales</taxon>
        <taxon>Syntrophomonadaceae</taxon>
        <taxon>Thermosyntropha</taxon>
    </lineage>
</organism>
<dbReference type="RefSeq" id="WP_073092798.1">
    <property type="nucleotide sequence ID" value="NZ_FQWY01000031.1"/>
</dbReference>
<dbReference type="AlphaFoldDB" id="A0A1M5Q8L0"/>
<proteinExistence type="predicted"/>
<accession>A0A1M5Q8L0</accession>
<dbReference type="OrthoDB" id="1807103at2"/>
<protein>
    <submittedName>
        <fullName evidence="2">Uncharacterized protein</fullName>
    </submittedName>
</protein>